<keyword evidence="2" id="KW-1185">Reference proteome</keyword>
<evidence type="ECO:0000313" key="1">
    <source>
        <dbReference type="EMBL" id="MCV9887718.1"/>
    </source>
</evidence>
<name>A0ABT3DKX8_9BACI</name>
<protein>
    <submittedName>
        <fullName evidence="1">YlzJ-like family protein</fullName>
    </submittedName>
</protein>
<dbReference type="Proteomes" id="UP001526147">
    <property type="component" value="Unassembled WGS sequence"/>
</dbReference>
<accession>A0ABT3DKX8</accession>
<evidence type="ECO:0000313" key="2">
    <source>
        <dbReference type="Proteomes" id="UP001526147"/>
    </source>
</evidence>
<reference evidence="1 2" key="1">
    <citation type="submission" date="2022-10" db="EMBL/GenBank/DDBJ databases">
        <title>Draft genome assembly of moderately radiation resistant bacterium Metabacillus halosaccharovorans.</title>
        <authorList>
            <person name="Pal S."/>
            <person name="Gopinathan A."/>
        </authorList>
    </citation>
    <scope>NUCLEOTIDE SEQUENCE [LARGE SCALE GENOMIC DNA]</scope>
    <source>
        <strain evidence="1 2">VITHBRA001</strain>
    </source>
</reference>
<organism evidence="1 2">
    <name type="scientific">Metabacillus halosaccharovorans</name>
    <dbReference type="NCBI Taxonomy" id="930124"/>
    <lineage>
        <taxon>Bacteria</taxon>
        <taxon>Bacillati</taxon>
        <taxon>Bacillota</taxon>
        <taxon>Bacilli</taxon>
        <taxon>Bacillales</taxon>
        <taxon>Bacillaceae</taxon>
        <taxon>Metabacillus</taxon>
    </lineage>
</organism>
<sequence length="74" mass="8568">MIYYTMMPEELMFPSVGTDFEKQSIIELNGVQLLVQQTDNSQYEIIRLMSSDPQHYLDSQLCPGQKITMSFSIN</sequence>
<dbReference type="EMBL" id="JAOYEY010000047">
    <property type="protein sequence ID" value="MCV9887718.1"/>
    <property type="molecule type" value="Genomic_DNA"/>
</dbReference>
<dbReference type="RefSeq" id="WP_078434297.1">
    <property type="nucleotide sequence ID" value="NZ_CP162630.1"/>
</dbReference>
<proteinExistence type="predicted"/>
<dbReference type="InterPro" id="IPR025619">
    <property type="entry name" value="YlzJ"/>
</dbReference>
<dbReference type="Pfam" id="PF14035">
    <property type="entry name" value="YlzJ"/>
    <property type="match status" value="1"/>
</dbReference>
<gene>
    <name evidence="1" type="ORF">OIH86_18915</name>
</gene>
<comment type="caution">
    <text evidence="1">The sequence shown here is derived from an EMBL/GenBank/DDBJ whole genome shotgun (WGS) entry which is preliminary data.</text>
</comment>